<comment type="caution">
    <text evidence="1">The sequence shown here is derived from an EMBL/GenBank/DDBJ whole genome shotgun (WGS) entry which is preliminary data.</text>
</comment>
<name>A0ACC1NZN8_9APHY</name>
<protein>
    <submittedName>
        <fullName evidence="1">Uncharacterized protein</fullName>
    </submittedName>
</protein>
<keyword evidence="2" id="KW-1185">Reference proteome</keyword>
<sequence length="98" mass="11250">MPGIQEAVCFTENHVPQETFELLATLDERIELRWLVAGKLPPPDHELRRKTVWRRPANSSHLRLFSAGHLIVQEAPGDLAKEIHEFLNSRYGSRKALL</sequence>
<organism evidence="1 2">
    <name type="scientific">Trametes sanguinea</name>
    <dbReference type="NCBI Taxonomy" id="158606"/>
    <lineage>
        <taxon>Eukaryota</taxon>
        <taxon>Fungi</taxon>
        <taxon>Dikarya</taxon>
        <taxon>Basidiomycota</taxon>
        <taxon>Agaricomycotina</taxon>
        <taxon>Agaricomycetes</taxon>
        <taxon>Polyporales</taxon>
        <taxon>Polyporaceae</taxon>
        <taxon>Trametes</taxon>
    </lineage>
</organism>
<evidence type="ECO:0000313" key="1">
    <source>
        <dbReference type="EMBL" id="KAJ2984570.1"/>
    </source>
</evidence>
<dbReference type="EMBL" id="JANSHE010003777">
    <property type="protein sequence ID" value="KAJ2984570.1"/>
    <property type="molecule type" value="Genomic_DNA"/>
</dbReference>
<dbReference type="Proteomes" id="UP001144978">
    <property type="component" value="Unassembled WGS sequence"/>
</dbReference>
<reference evidence="1" key="1">
    <citation type="submission" date="2022-08" db="EMBL/GenBank/DDBJ databases">
        <title>Genome Sequence of Pycnoporus sanguineus.</title>
        <authorList>
            <person name="Buettner E."/>
        </authorList>
    </citation>
    <scope>NUCLEOTIDE SEQUENCE</scope>
    <source>
        <strain evidence="1">CG-C14</strain>
    </source>
</reference>
<evidence type="ECO:0000313" key="2">
    <source>
        <dbReference type="Proteomes" id="UP001144978"/>
    </source>
</evidence>
<proteinExistence type="predicted"/>
<gene>
    <name evidence="1" type="ORF">NUW54_g10460</name>
</gene>
<accession>A0ACC1NZN8</accession>